<keyword evidence="1" id="KW-0812">Transmembrane</keyword>
<feature type="transmembrane region" description="Helical" evidence="1">
    <location>
        <begin position="41"/>
        <end position="60"/>
    </location>
</feature>
<proteinExistence type="predicted"/>
<keyword evidence="1" id="KW-0472">Membrane</keyword>
<evidence type="ECO:0000313" key="2">
    <source>
        <dbReference type="EMBL" id="NML97844.1"/>
    </source>
</evidence>
<evidence type="ECO:0000313" key="3">
    <source>
        <dbReference type="Proteomes" id="UP000544134"/>
    </source>
</evidence>
<name>A0A848ICN5_9BURK</name>
<accession>A0A848ICN5</accession>
<keyword evidence="1" id="KW-1133">Transmembrane helix</keyword>
<keyword evidence="3" id="KW-1185">Reference proteome</keyword>
<sequence>MDEFIPEYLLREQAAVGALVLFGVLRIVAAAVAFEKGWRMSIMQAYCIAIAVLYCLPQLFDLFTHLYGMRAAAAAAELEGKAAGSAIALFFAPILSHKLGYE</sequence>
<feature type="transmembrane region" description="Helical" evidence="1">
    <location>
        <begin position="14"/>
        <end position="34"/>
    </location>
</feature>
<dbReference type="AlphaFoldDB" id="A0A848ICN5"/>
<evidence type="ECO:0000256" key="1">
    <source>
        <dbReference type="SAM" id="Phobius"/>
    </source>
</evidence>
<gene>
    <name evidence="2" type="ORF">HHL24_07765</name>
</gene>
<protein>
    <submittedName>
        <fullName evidence="2">Uncharacterized protein</fullName>
    </submittedName>
</protein>
<organism evidence="2 3">
    <name type="scientific">Paraburkholderia polaris</name>
    <dbReference type="NCBI Taxonomy" id="2728848"/>
    <lineage>
        <taxon>Bacteria</taxon>
        <taxon>Pseudomonadati</taxon>
        <taxon>Pseudomonadota</taxon>
        <taxon>Betaproteobacteria</taxon>
        <taxon>Burkholderiales</taxon>
        <taxon>Burkholderiaceae</taxon>
        <taxon>Paraburkholderia</taxon>
    </lineage>
</organism>
<reference evidence="2 3" key="1">
    <citation type="submission" date="2020-04" db="EMBL/GenBank/DDBJ databases">
        <title>Paraburkholderia sp. RP-4-7 isolated from soil.</title>
        <authorList>
            <person name="Dahal R.H."/>
        </authorList>
    </citation>
    <scope>NUCLEOTIDE SEQUENCE [LARGE SCALE GENOMIC DNA]</scope>
    <source>
        <strain evidence="2 3">RP-4-7</strain>
    </source>
</reference>
<dbReference type="RefSeq" id="WP_169484935.1">
    <property type="nucleotide sequence ID" value="NZ_JABBGJ010000006.1"/>
</dbReference>
<comment type="caution">
    <text evidence="2">The sequence shown here is derived from an EMBL/GenBank/DDBJ whole genome shotgun (WGS) entry which is preliminary data.</text>
</comment>
<dbReference type="EMBL" id="JABBGJ010000006">
    <property type="protein sequence ID" value="NML97844.1"/>
    <property type="molecule type" value="Genomic_DNA"/>
</dbReference>
<dbReference type="Proteomes" id="UP000544134">
    <property type="component" value="Unassembled WGS sequence"/>
</dbReference>